<sequence length="67" mass="7592">CRKEVHRRQKVVVTNALLDAPFVRACSIEMREHKCVANPQDPDTHLSLVNLLLCLEGTMKKGKHSII</sequence>
<accession>A0A8S3JJY7</accession>
<gene>
    <name evidence="1" type="ORF">SMN809_LOCUS81818</name>
</gene>
<comment type="caution">
    <text evidence="1">The sequence shown here is derived from an EMBL/GenBank/DDBJ whole genome shotgun (WGS) entry which is preliminary data.</text>
</comment>
<dbReference type="AlphaFoldDB" id="A0A8S3JJY7"/>
<proteinExistence type="predicted"/>
<reference evidence="1" key="1">
    <citation type="submission" date="2021-02" db="EMBL/GenBank/DDBJ databases">
        <authorList>
            <person name="Nowell W R."/>
        </authorList>
    </citation>
    <scope>NUCLEOTIDE SEQUENCE</scope>
</reference>
<dbReference type="Proteomes" id="UP000676336">
    <property type="component" value="Unassembled WGS sequence"/>
</dbReference>
<protein>
    <submittedName>
        <fullName evidence="1">Uncharacterized protein</fullName>
    </submittedName>
</protein>
<organism evidence="1 2">
    <name type="scientific">Rotaria magnacalcarata</name>
    <dbReference type="NCBI Taxonomy" id="392030"/>
    <lineage>
        <taxon>Eukaryota</taxon>
        <taxon>Metazoa</taxon>
        <taxon>Spiralia</taxon>
        <taxon>Gnathifera</taxon>
        <taxon>Rotifera</taxon>
        <taxon>Eurotatoria</taxon>
        <taxon>Bdelloidea</taxon>
        <taxon>Philodinida</taxon>
        <taxon>Philodinidae</taxon>
        <taxon>Rotaria</taxon>
    </lineage>
</organism>
<dbReference type="EMBL" id="CAJOBI010349533">
    <property type="protein sequence ID" value="CAF5220277.1"/>
    <property type="molecule type" value="Genomic_DNA"/>
</dbReference>
<feature type="non-terminal residue" evidence="1">
    <location>
        <position position="1"/>
    </location>
</feature>
<evidence type="ECO:0000313" key="1">
    <source>
        <dbReference type="EMBL" id="CAF5220277.1"/>
    </source>
</evidence>
<evidence type="ECO:0000313" key="2">
    <source>
        <dbReference type="Proteomes" id="UP000676336"/>
    </source>
</evidence>
<name>A0A8S3JJY7_9BILA</name>